<dbReference type="InterPro" id="IPR046373">
    <property type="entry name" value="Acyl-CoA_Oxase/DH_mid-dom_sf"/>
</dbReference>
<dbReference type="Pfam" id="PF02770">
    <property type="entry name" value="Acyl-CoA_dh_M"/>
    <property type="match status" value="1"/>
</dbReference>
<dbReference type="InterPro" id="IPR037069">
    <property type="entry name" value="AcylCoA_DH/ox_N_sf"/>
</dbReference>
<dbReference type="GO" id="GO:0070991">
    <property type="term" value="F:medium-chain fatty acyl-CoA dehydrogenase activity"/>
    <property type="evidence" value="ECO:0007669"/>
    <property type="project" value="UniProtKB-EC"/>
</dbReference>
<evidence type="ECO:0000256" key="3">
    <source>
        <dbReference type="ARBA" id="ARBA00022630"/>
    </source>
</evidence>
<dbReference type="AlphaFoldDB" id="A0A840ZKH1"/>
<dbReference type="Gene3D" id="1.20.140.10">
    <property type="entry name" value="Butyryl-CoA Dehydrogenase, subunit A, domain 3"/>
    <property type="match status" value="1"/>
</dbReference>
<dbReference type="Pfam" id="PF02771">
    <property type="entry name" value="Acyl-CoA_dh_N"/>
    <property type="match status" value="1"/>
</dbReference>
<evidence type="ECO:0000256" key="2">
    <source>
        <dbReference type="ARBA" id="ARBA00009347"/>
    </source>
</evidence>
<dbReference type="InterPro" id="IPR013786">
    <property type="entry name" value="AcylCoA_DH/ox_N"/>
</dbReference>
<dbReference type="RefSeq" id="WP_183568733.1">
    <property type="nucleotide sequence ID" value="NZ_JACHOP010000006.1"/>
</dbReference>
<dbReference type="InterPro" id="IPR009100">
    <property type="entry name" value="AcylCoA_DH/oxidase_NM_dom_sf"/>
</dbReference>
<dbReference type="PROSITE" id="PS00072">
    <property type="entry name" value="ACYL_COA_DH_1"/>
    <property type="match status" value="1"/>
</dbReference>
<gene>
    <name evidence="9" type="ORF">HNR00_002034</name>
</gene>
<evidence type="ECO:0000256" key="5">
    <source>
        <dbReference type="RuleBase" id="RU362125"/>
    </source>
</evidence>
<proteinExistence type="inferred from homology"/>
<evidence type="ECO:0000256" key="1">
    <source>
        <dbReference type="ARBA" id="ARBA00001974"/>
    </source>
</evidence>
<dbReference type="SUPFAM" id="SSF47203">
    <property type="entry name" value="Acyl-CoA dehydrogenase C-terminal domain-like"/>
    <property type="match status" value="1"/>
</dbReference>
<keyword evidence="3 5" id="KW-0285">Flavoprotein</keyword>
<dbReference type="InterPro" id="IPR006091">
    <property type="entry name" value="Acyl-CoA_Oxase/DH_mid-dom"/>
</dbReference>
<dbReference type="EC" id="1.3.8.7" evidence="9"/>
<feature type="domain" description="Acyl-CoA oxidase/dehydrogenase middle" evidence="7">
    <location>
        <begin position="114"/>
        <end position="204"/>
    </location>
</feature>
<dbReference type="InterPro" id="IPR006089">
    <property type="entry name" value="Acyl-CoA_DH_CS"/>
</dbReference>
<accession>A0A840ZKH1</accession>
<dbReference type="InterPro" id="IPR009075">
    <property type="entry name" value="AcylCo_DH/oxidase_C"/>
</dbReference>
<dbReference type="Proteomes" id="UP000583454">
    <property type="component" value="Unassembled WGS sequence"/>
</dbReference>
<evidence type="ECO:0000259" key="6">
    <source>
        <dbReference type="Pfam" id="PF00441"/>
    </source>
</evidence>
<sequence length="361" mass="36843">MDDGLFREAVRAFVGRHVAPHVEDWERAGTYPAELHARAGAAGLLAYGTEPGPVPPNRPVEARILIEELTRGGSQGLAMGLASHGVSLALVAQAGTAWAEDLTRAVLAGERTVALALTEPGAGSDLAALRARAEPRADGLWSITGEKRFICNGARADALVVGARTGTGIGLFLAERPDPGLTAEAIEPSGWRCLPLAGLRFEAVPARAICGPEAAGRALQRALTQERLNLAAMAVASAEAVRDAAARHARVRIVQGAPLEAMSHVRHDLAEVATAVAVAAAFVAGTAAADGAARAAIAKNAAVAALDRAATAAVRLHGAAGCVASSLVARTLRDAPLVAIGGGTTQVMNEIIARSLAKEVC</sequence>
<feature type="domain" description="Acyl-CoA dehydrogenase/oxidase C-terminal" evidence="6">
    <location>
        <begin position="218"/>
        <end position="356"/>
    </location>
</feature>
<evidence type="ECO:0000313" key="10">
    <source>
        <dbReference type="Proteomes" id="UP000583454"/>
    </source>
</evidence>
<dbReference type="GO" id="GO:0050660">
    <property type="term" value="F:flavin adenine dinucleotide binding"/>
    <property type="evidence" value="ECO:0007669"/>
    <property type="project" value="InterPro"/>
</dbReference>
<dbReference type="InterPro" id="IPR036250">
    <property type="entry name" value="AcylCo_DH-like_C"/>
</dbReference>
<evidence type="ECO:0000256" key="4">
    <source>
        <dbReference type="ARBA" id="ARBA00022827"/>
    </source>
</evidence>
<feature type="domain" description="Acyl-CoA dehydrogenase/oxidase N-terminal" evidence="8">
    <location>
        <begin position="5"/>
        <end position="97"/>
    </location>
</feature>
<comment type="cofactor">
    <cofactor evidence="1 5">
        <name>FAD</name>
        <dbReference type="ChEBI" id="CHEBI:57692"/>
    </cofactor>
</comment>
<reference evidence="9 10" key="1">
    <citation type="submission" date="2020-08" db="EMBL/GenBank/DDBJ databases">
        <title>Genomic Encyclopedia of Type Strains, Phase IV (KMG-IV): sequencing the most valuable type-strain genomes for metagenomic binning, comparative biology and taxonomic classification.</title>
        <authorList>
            <person name="Goeker M."/>
        </authorList>
    </citation>
    <scope>NUCLEOTIDE SEQUENCE [LARGE SCALE GENOMIC DNA]</scope>
    <source>
        <strain evidence="9 10">DSM 2163</strain>
    </source>
</reference>
<organism evidence="9 10">
    <name type="scientific">Methylorubrum rhodinum</name>
    <dbReference type="NCBI Taxonomy" id="29428"/>
    <lineage>
        <taxon>Bacteria</taxon>
        <taxon>Pseudomonadati</taxon>
        <taxon>Pseudomonadota</taxon>
        <taxon>Alphaproteobacteria</taxon>
        <taxon>Hyphomicrobiales</taxon>
        <taxon>Methylobacteriaceae</taxon>
        <taxon>Methylorubrum</taxon>
    </lineage>
</organism>
<comment type="similarity">
    <text evidence="2 5">Belongs to the acyl-CoA dehydrogenase family.</text>
</comment>
<evidence type="ECO:0000259" key="8">
    <source>
        <dbReference type="Pfam" id="PF02771"/>
    </source>
</evidence>
<keyword evidence="5 9" id="KW-0560">Oxidoreductase</keyword>
<keyword evidence="4 5" id="KW-0274">FAD</keyword>
<evidence type="ECO:0000313" key="9">
    <source>
        <dbReference type="EMBL" id="MBB5757323.1"/>
    </source>
</evidence>
<protein>
    <submittedName>
        <fullName evidence="9">Acyl-CoA dehydrogenase</fullName>
        <ecNumber evidence="9">1.3.8.7</ecNumber>
    </submittedName>
</protein>
<dbReference type="PANTHER" id="PTHR43884:SF12">
    <property type="entry name" value="ISOVALERYL-COA DEHYDROGENASE, MITOCHONDRIAL-RELATED"/>
    <property type="match status" value="1"/>
</dbReference>
<dbReference type="Pfam" id="PF00441">
    <property type="entry name" value="Acyl-CoA_dh_1"/>
    <property type="match status" value="1"/>
</dbReference>
<dbReference type="Gene3D" id="1.10.540.10">
    <property type="entry name" value="Acyl-CoA dehydrogenase/oxidase, N-terminal domain"/>
    <property type="match status" value="1"/>
</dbReference>
<keyword evidence="10" id="KW-1185">Reference proteome</keyword>
<dbReference type="Gene3D" id="2.40.110.10">
    <property type="entry name" value="Butyryl-CoA Dehydrogenase, subunit A, domain 2"/>
    <property type="match status" value="1"/>
</dbReference>
<evidence type="ECO:0000259" key="7">
    <source>
        <dbReference type="Pfam" id="PF02770"/>
    </source>
</evidence>
<name>A0A840ZKH1_9HYPH</name>
<dbReference type="PANTHER" id="PTHR43884">
    <property type="entry name" value="ACYL-COA DEHYDROGENASE"/>
    <property type="match status" value="1"/>
</dbReference>
<comment type="caution">
    <text evidence="9">The sequence shown here is derived from an EMBL/GenBank/DDBJ whole genome shotgun (WGS) entry which is preliminary data.</text>
</comment>
<dbReference type="SUPFAM" id="SSF56645">
    <property type="entry name" value="Acyl-CoA dehydrogenase NM domain-like"/>
    <property type="match status" value="1"/>
</dbReference>
<dbReference type="EMBL" id="JACHOP010000006">
    <property type="protein sequence ID" value="MBB5757323.1"/>
    <property type="molecule type" value="Genomic_DNA"/>
</dbReference>